<evidence type="ECO:0000313" key="16">
    <source>
        <dbReference type="Proteomes" id="UP000716004"/>
    </source>
</evidence>
<keyword evidence="7" id="KW-0520">NAD</keyword>
<dbReference type="Gene3D" id="1.10.12.10">
    <property type="entry name" value="Lyase 2-enoyl-coa Hydratase, Chain A, domain 2"/>
    <property type="match status" value="1"/>
</dbReference>
<feature type="domain" description="3-hydroxyacyl-CoA dehydrogenase C-terminal" evidence="13">
    <location>
        <begin position="307"/>
        <end position="368"/>
    </location>
</feature>
<keyword evidence="10" id="KW-0413">Isomerase</keyword>
<dbReference type="PANTHER" id="PTHR23309">
    <property type="entry name" value="3-HYDROXYACYL-COA DEHYROGENASE"/>
    <property type="match status" value="1"/>
</dbReference>
<evidence type="ECO:0000256" key="5">
    <source>
        <dbReference type="ARBA" id="ARBA00022832"/>
    </source>
</evidence>
<dbReference type="Gene3D" id="3.90.226.10">
    <property type="entry name" value="2-enoyl-CoA Hydratase, Chain A, domain 1"/>
    <property type="match status" value="1"/>
</dbReference>
<dbReference type="Gene3D" id="3.40.50.720">
    <property type="entry name" value="NAD(P)-binding Rossmann-like Domain"/>
    <property type="match status" value="1"/>
</dbReference>
<evidence type="ECO:0000256" key="1">
    <source>
        <dbReference type="ARBA" id="ARBA00004275"/>
    </source>
</evidence>
<name>A0A8J8CBF2_9ARCH</name>
<dbReference type="SUPFAM" id="SSF52096">
    <property type="entry name" value="ClpP/crotonase"/>
    <property type="match status" value="1"/>
</dbReference>
<evidence type="ECO:0000256" key="3">
    <source>
        <dbReference type="ARBA" id="ARBA00005254"/>
    </source>
</evidence>
<dbReference type="InterPro" id="IPR013328">
    <property type="entry name" value="6PGD_dom2"/>
</dbReference>
<dbReference type="InterPro" id="IPR029045">
    <property type="entry name" value="ClpP/crotonase-like_dom_sf"/>
</dbReference>
<sequence>MQKGKVAVIGAGEMGHGIAEVFAIGGWNVALCDVDRKYLENALKRIGESLTKLQSKGSIKEEAAEVVRRIETTTSIGDAVRQAKLVVEAVPEKEELKTQVLGEVEKNASPETIIGSNTSNIRITTLGSHLTDRTRIVGIHFFNPPVVMKLVEVVKGDETSESTVGSVVEILRELGKTAVVVRKDTPGFIVNRINAADLLFFGLIQDMKIATPEEVDAFGRSQGLPMGPYELLDFVGIDIVKNSMDYYSKVLSPEYGKCRTYDELYSKNMLGKKTGRGFYDWSKGRPNIDSSKATDRVPLIDLFSIEINEAVKLIEEGVASPEEIETAVRLGMNRPFGPISVAKSLSNSEVKETLERLSRQFQVEVFKPTHSISEGKLREAIEGRLAESKSQKSETVEAKSEMGKAGGKVLTEKKGKIALITLSNPKHNTIDAEMLDGLSEALDSLWNDRDVYVILVRGQGESFSAGAQLSSYFRTATEFLEFARKGERTFRKFSEIPKITVAALKGYVLGGGFELALSCDIRVSSEDARMGFPEVTLGLVPAWGGSQRLARHVGTSRAMHLILTGERITATEAQSYGLISKIFKDVDSEAQAYCEDIASKTAPVAAMLAKRLIIKGTEVPSDVGLEMESFAAGILFGTEDLKEGVSAFMQKRKAEYRGR</sequence>
<dbReference type="Gene3D" id="1.10.1040.10">
    <property type="entry name" value="N-(1-d-carboxylethyl)-l-norvaline Dehydrogenase, domain 2"/>
    <property type="match status" value="2"/>
</dbReference>
<feature type="domain" description="3-hydroxyacyl-CoA dehydrogenase NAD binding" evidence="14">
    <location>
        <begin position="5"/>
        <end position="184"/>
    </location>
</feature>
<dbReference type="GO" id="GO:0004300">
    <property type="term" value="F:enoyl-CoA hydratase activity"/>
    <property type="evidence" value="ECO:0007669"/>
    <property type="project" value="UniProtKB-ARBA"/>
</dbReference>
<evidence type="ECO:0000256" key="4">
    <source>
        <dbReference type="ARBA" id="ARBA00011245"/>
    </source>
</evidence>
<comment type="similarity">
    <text evidence="3">Belongs to the enoyl-CoA hydratase/isomerase family.</text>
</comment>
<reference evidence="15" key="1">
    <citation type="submission" date="2021-04" db="EMBL/GenBank/DDBJ databases">
        <title>Genomic insights into ecological role and evolution of a novel Thermoplasmata order Candidatus Sysuiplasmatales.</title>
        <authorList>
            <person name="Yuan Y."/>
        </authorList>
    </citation>
    <scope>NUCLEOTIDE SEQUENCE</scope>
    <source>
        <strain evidence="15">YP2-bin.285</strain>
    </source>
</reference>
<dbReference type="GO" id="GO:0070403">
    <property type="term" value="F:NAD+ binding"/>
    <property type="evidence" value="ECO:0007669"/>
    <property type="project" value="InterPro"/>
</dbReference>
<dbReference type="PANTHER" id="PTHR23309:SF49">
    <property type="entry name" value="PEROXISOMAL BIFUNCTIONAL ENZYME"/>
    <property type="match status" value="1"/>
</dbReference>
<comment type="subunit">
    <text evidence="4">Monomer.</text>
</comment>
<comment type="pathway">
    <text evidence="2">Lipid metabolism; fatty acid beta-oxidation.</text>
</comment>
<evidence type="ECO:0000313" key="15">
    <source>
        <dbReference type="EMBL" id="MBX8632368.1"/>
    </source>
</evidence>
<dbReference type="EMBL" id="JAGVSJ010000023">
    <property type="protein sequence ID" value="MBX8632368.1"/>
    <property type="molecule type" value="Genomic_DNA"/>
</dbReference>
<keyword evidence="5" id="KW-0276">Fatty acid metabolism</keyword>
<keyword evidence="9" id="KW-0576">Peroxisome</keyword>
<dbReference type="InterPro" id="IPR001753">
    <property type="entry name" value="Enoyl-CoA_hydra/iso"/>
</dbReference>
<comment type="subcellular location">
    <subcellularLocation>
        <location evidence="1">Peroxisome</location>
    </subcellularLocation>
</comment>
<dbReference type="Pfam" id="PF00725">
    <property type="entry name" value="3HCDH"/>
    <property type="match status" value="2"/>
</dbReference>
<dbReference type="InterPro" id="IPR006176">
    <property type="entry name" value="3-OHacyl-CoA_DH_NAD-bd"/>
</dbReference>
<keyword evidence="8" id="KW-0443">Lipid metabolism</keyword>
<dbReference type="CDD" id="cd06558">
    <property type="entry name" value="crotonase-like"/>
    <property type="match status" value="1"/>
</dbReference>
<dbReference type="FunFam" id="1.10.12.10:FF:000001">
    <property type="entry name" value="Probable enoyl-CoA hydratase, mitochondrial"/>
    <property type="match status" value="1"/>
</dbReference>
<dbReference type="Pfam" id="PF00378">
    <property type="entry name" value="ECH_1"/>
    <property type="match status" value="1"/>
</dbReference>
<keyword evidence="6" id="KW-0560">Oxidoreductase</keyword>
<dbReference type="GO" id="GO:0016853">
    <property type="term" value="F:isomerase activity"/>
    <property type="evidence" value="ECO:0007669"/>
    <property type="project" value="UniProtKB-KW"/>
</dbReference>
<gene>
    <name evidence="15" type="ORF">J9259_07640</name>
</gene>
<dbReference type="InterPro" id="IPR006108">
    <property type="entry name" value="3HC_DH_C"/>
</dbReference>
<accession>A0A8J8CBF2</accession>
<protein>
    <submittedName>
        <fullName evidence="15">3-hydroxyacyl-CoA dehydrogenase/enoyl-CoA hydratase family protein</fullName>
    </submittedName>
</protein>
<dbReference type="SUPFAM" id="SSF48179">
    <property type="entry name" value="6-phosphogluconate dehydrogenase C-terminal domain-like"/>
    <property type="match status" value="2"/>
</dbReference>
<evidence type="ECO:0000256" key="6">
    <source>
        <dbReference type="ARBA" id="ARBA00023002"/>
    </source>
</evidence>
<dbReference type="AlphaFoldDB" id="A0A8J8CBF2"/>
<keyword evidence="12" id="KW-0511">Multifunctional enzyme</keyword>
<organism evidence="15 16">
    <name type="scientific">Candidatus Sysuiplasma superficiale</name>
    <dbReference type="NCBI Taxonomy" id="2823368"/>
    <lineage>
        <taxon>Archaea</taxon>
        <taxon>Methanobacteriati</taxon>
        <taxon>Thermoplasmatota</taxon>
        <taxon>Thermoplasmata</taxon>
        <taxon>Candidatus Sysuiplasmatales</taxon>
        <taxon>Candidatus Sysuiplasmataceae</taxon>
        <taxon>Candidatus Sysuiplasma</taxon>
    </lineage>
</organism>
<evidence type="ECO:0000259" key="13">
    <source>
        <dbReference type="Pfam" id="PF00725"/>
    </source>
</evidence>
<dbReference type="Proteomes" id="UP000716004">
    <property type="component" value="Unassembled WGS sequence"/>
</dbReference>
<keyword evidence="11" id="KW-0456">Lyase</keyword>
<evidence type="ECO:0000256" key="2">
    <source>
        <dbReference type="ARBA" id="ARBA00005005"/>
    </source>
</evidence>
<dbReference type="GO" id="GO:0003857">
    <property type="term" value="F:(3S)-3-hydroxyacyl-CoA dehydrogenase (NAD+) activity"/>
    <property type="evidence" value="ECO:0007669"/>
    <property type="project" value="TreeGrafter"/>
</dbReference>
<comment type="caution">
    <text evidence="15">The sequence shown here is derived from an EMBL/GenBank/DDBJ whole genome shotgun (WGS) entry which is preliminary data.</text>
</comment>
<dbReference type="GO" id="GO:0006635">
    <property type="term" value="P:fatty acid beta-oxidation"/>
    <property type="evidence" value="ECO:0007669"/>
    <property type="project" value="UniProtKB-UniPathway"/>
</dbReference>
<proteinExistence type="inferred from homology"/>
<dbReference type="FunFam" id="3.90.226.10:FF:000009">
    <property type="entry name" value="Carnitinyl-CoA dehydratase"/>
    <property type="match status" value="1"/>
</dbReference>
<evidence type="ECO:0000256" key="8">
    <source>
        <dbReference type="ARBA" id="ARBA00023098"/>
    </source>
</evidence>
<dbReference type="Pfam" id="PF02737">
    <property type="entry name" value="3HCDH_N"/>
    <property type="match status" value="1"/>
</dbReference>
<dbReference type="InterPro" id="IPR014748">
    <property type="entry name" value="Enoyl-CoA_hydra_C"/>
</dbReference>
<dbReference type="InterPro" id="IPR036291">
    <property type="entry name" value="NAD(P)-bd_dom_sf"/>
</dbReference>
<evidence type="ECO:0000256" key="7">
    <source>
        <dbReference type="ARBA" id="ARBA00023027"/>
    </source>
</evidence>
<evidence type="ECO:0000256" key="12">
    <source>
        <dbReference type="ARBA" id="ARBA00023268"/>
    </source>
</evidence>
<dbReference type="InterPro" id="IPR008927">
    <property type="entry name" value="6-PGluconate_DH-like_C_sf"/>
</dbReference>
<dbReference type="UniPathway" id="UPA00659"/>
<dbReference type="SUPFAM" id="SSF51735">
    <property type="entry name" value="NAD(P)-binding Rossmann-fold domains"/>
    <property type="match status" value="1"/>
</dbReference>
<evidence type="ECO:0000256" key="10">
    <source>
        <dbReference type="ARBA" id="ARBA00023235"/>
    </source>
</evidence>
<feature type="domain" description="3-hydroxyacyl-CoA dehydrogenase C-terminal" evidence="13">
    <location>
        <begin position="187"/>
        <end position="281"/>
    </location>
</feature>
<evidence type="ECO:0000256" key="9">
    <source>
        <dbReference type="ARBA" id="ARBA00023140"/>
    </source>
</evidence>
<dbReference type="FunFam" id="3.40.50.720:FF:000009">
    <property type="entry name" value="Fatty oxidation complex, alpha subunit"/>
    <property type="match status" value="1"/>
</dbReference>
<evidence type="ECO:0000256" key="11">
    <source>
        <dbReference type="ARBA" id="ARBA00023239"/>
    </source>
</evidence>
<evidence type="ECO:0000259" key="14">
    <source>
        <dbReference type="Pfam" id="PF02737"/>
    </source>
</evidence>